<dbReference type="Proteomes" id="UP000004319">
    <property type="component" value="Unassembled WGS sequence"/>
</dbReference>
<evidence type="ECO:0000313" key="2">
    <source>
        <dbReference type="EMBL" id="GAA10463.1"/>
    </source>
</evidence>
<dbReference type="AlphaFoldDB" id="F7VJB8"/>
<name>F7VJB8_9PROT</name>
<gene>
    <name evidence="2" type="ORF">ATPR_3467</name>
</gene>
<evidence type="ECO:0000313" key="3">
    <source>
        <dbReference type="Proteomes" id="UP000004319"/>
    </source>
</evidence>
<evidence type="ECO:0000256" key="1">
    <source>
        <dbReference type="SAM" id="MobiDB-lite"/>
    </source>
</evidence>
<feature type="region of interest" description="Disordered" evidence="1">
    <location>
        <begin position="166"/>
        <end position="208"/>
    </location>
</feature>
<comment type="caution">
    <text evidence="2">The sequence shown here is derived from an EMBL/GenBank/DDBJ whole genome shotgun (WGS) entry which is preliminary data.</text>
</comment>
<accession>F7VJB8</accession>
<reference evidence="2 3" key="1">
    <citation type="journal article" date="2011" name="Biochem. Biophys. Res. Commun.">
        <title>Increased number of Arginine-based salt bridges contributes to the thermotolerance of thermotolerant acetic acid bacteria, Acetobacter tropicalis SKU1100.</title>
        <authorList>
            <person name="Matsutani M."/>
            <person name="Hirakawa H."/>
            <person name="Nishikura M."/>
            <person name="Soemphol W."/>
            <person name="Ali I.A.I."/>
            <person name="Yakushi T."/>
            <person name="Matsushita K."/>
        </authorList>
    </citation>
    <scope>NUCLEOTIDE SEQUENCE [LARGE SCALE GENOMIC DNA]</scope>
    <source>
        <strain evidence="2 3">NBRC 101654</strain>
    </source>
</reference>
<sequence>MDGLSELHAGGVLFGENEVDPHPYVGRQRGDGITRIQILAEIDLSDPNGAVEGRADMLLVDHRLHSGDIALRGFEARRGCFQILMALHAGPDERTGTGQIGLGRAQFAALADQLALFRRVIEDQEQLAFPDGRPGIEIQFGDPAGDFRGERYPLKRLDLTDRLDMGRERDGSDLPDGYRRCRSVGSPAGGGQGHQHRESGGMVPGDEEASHRYLPKLLLYADIRT</sequence>
<feature type="compositionally biased region" description="Basic and acidic residues" evidence="1">
    <location>
        <begin position="166"/>
        <end position="179"/>
    </location>
</feature>
<dbReference type="EMBL" id="BABS01000283">
    <property type="protein sequence ID" value="GAA10463.1"/>
    <property type="molecule type" value="Genomic_DNA"/>
</dbReference>
<proteinExistence type="predicted"/>
<organism evidence="2 3">
    <name type="scientific">Acetobacter tropicalis NBRC 101654</name>
    <dbReference type="NCBI Taxonomy" id="749388"/>
    <lineage>
        <taxon>Bacteria</taxon>
        <taxon>Pseudomonadati</taxon>
        <taxon>Pseudomonadota</taxon>
        <taxon>Alphaproteobacteria</taxon>
        <taxon>Acetobacterales</taxon>
        <taxon>Acetobacteraceae</taxon>
        <taxon>Acetobacter</taxon>
    </lineage>
</organism>
<protein>
    <submittedName>
        <fullName evidence="2">Uncharacterized protein</fullName>
    </submittedName>
</protein>